<reference evidence="2" key="1">
    <citation type="journal article" date="2020" name="Stud. Mycol.">
        <title>101 Dothideomycetes genomes: a test case for predicting lifestyles and emergence of pathogens.</title>
        <authorList>
            <person name="Haridas S."/>
            <person name="Albert R."/>
            <person name="Binder M."/>
            <person name="Bloem J."/>
            <person name="Labutti K."/>
            <person name="Salamov A."/>
            <person name="Andreopoulos B."/>
            <person name="Baker S."/>
            <person name="Barry K."/>
            <person name="Bills G."/>
            <person name="Bluhm B."/>
            <person name="Cannon C."/>
            <person name="Castanera R."/>
            <person name="Culley D."/>
            <person name="Daum C."/>
            <person name="Ezra D."/>
            <person name="Gonzalez J."/>
            <person name="Henrissat B."/>
            <person name="Kuo A."/>
            <person name="Liang C."/>
            <person name="Lipzen A."/>
            <person name="Lutzoni F."/>
            <person name="Magnuson J."/>
            <person name="Mondo S."/>
            <person name="Nolan M."/>
            <person name="Ohm R."/>
            <person name="Pangilinan J."/>
            <person name="Park H.-J."/>
            <person name="Ramirez L."/>
            <person name="Alfaro M."/>
            <person name="Sun H."/>
            <person name="Tritt A."/>
            <person name="Yoshinaga Y."/>
            <person name="Zwiers L.-H."/>
            <person name="Turgeon B."/>
            <person name="Goodwin S."/>
            <person name="Spatafora J."/>
            <person name="Crous P."/>
            <person name="Grigoriev I."/>
        </authorList>
    </citation>
    <scope>NUCLEOTIDE SEQUENCE</scope>
    <source>
        <strain evidence="2">CBS 269.34</strain>
    </source>
</reference>
<evidence type="ECO:0000256" key="1">
    <source>
        <dbReference type="SAM" id="MobiDB-lite"/>
    </source>
</evidence>
<dbReference type="EMBL" id="MU004186">
    <property type="protein sequence ID" value="KAF2497477.1"/>
    <property type="molecule type" value="Genomic_DNA"/>
</dbReference>
<proteinExistence type="predicted"/>
<evidence type="ECO:0000313" key="3">
    <source>
        <dbReference type="Proteomes" id="UP000799750"/>
    </source>
</evidence>
<protein>
    <submittedName>
        <fullName evidence="2">Uncharacterized protein</fullName>
    </submittedName>
</protein>
<gene>
    <name evidence="2" type="ORF">BU16DRAFT_559222</name>
</gene>
<sequence length="258" mass="29563">MNRNSTGCLGYGPNPFINRHSGTQGLNGNDTPGLGGFPSMGRYGSMSAREAPHAAQQAADASRRRRHDDPPPFPLHRPLRYPEYIPQPRSASLGHHPLRPPQLPARVPNHRSPPSNRAIRRPDIYQPLSGYDGSRPRFPPFDPSSDYSDSSADDEDRLARLQEDLTQREEDLVQRERDMTAWGDELSFQHREASGRENELSLQHMEASRRENEATVREQNLSRREDEAMIREQNLIRRERHIQSREEKLPVVRSTAFH</sequence>
<feature type="region of interest" description="Disordered" evidence="1">
    <location>
        <begin position="1"/>
        <end position="158"/>
    </location>
</feature>
<dbReference type="OrthoDB" id="10602245at2759"/>
<evidence type="ECO:0000313" key="2">
    <source>
        <dbReference type="EMBL" id="KAF2497477.1"/>
    </source>
</evidence>
<dbReference type="Proteomes" id="UP000799750">
    <property type="component" value="Unassembled WGS sequence"/>
</dbReference>
<organism evidence="2 3">
    <name type="scientific">Lophium mytilinum</name>
    <dbReference type="NCBI Taxonomy" id="390894"/>
    <lineage>
        <taxon>Eukaryota</taxon>
        <taxon>Fungi</taxon>
        <taxon>Dikarya</taxon>
        <taxon>Ascomycota</taxon>
        <taxon>Pezizomycotina</taxon>
        <taxon>Dothideomycetes</taxon>
        <taxon>Pleosporomycetidae</taxon>
        <taxon>Mytilinidiales</taxon>
        <taxon>Mytilinidiaceae</taxon>
        <taxon>Lophium</taxon>
    </lineage>
</organism>
<keyword evidence="3" id="KW-1185">Reference proteome</keyword>
<feature type="compositionally biased region" description="Polar residues" evidence="1">
    <location>
        <begin position="20"/>
        <end position="30"/>
    </location>
</feature>
<dbReference type="AlphaFoldDB" id="A0A6A6R265"/>
<name>A0A6A6R265_9PEZI</name>
<accession>A0A6A6R265</accession>